<dbReference type="GO" id="GO:0008270">
    <property type="term" value="F:zinc ion binding"/>
    <property type="evidence" value="ECO:0007669"/>
    <property type="project" value="UniProtKB-KW"/>
</dbReference>
<keyword evidence="1" id="KW-0479">Metal-binding</keyword>
<dbReference type="Proteomes" id="UP000310685">
    <property type="component" value="Unassembled WGS sequence"/>
</dbReference>
<accession>A0A4T0PNP1</accession>
<name>A0A4T0PNP1_9BASI</name>
<evidence type="ECO:0000313" key="8">
    <source>
        <dbReference type="EMBL" id="TIB82775.1"/>
    </source>
</evidence>
<keyword evidence="5" id="KW-0175">Coiled coil</keyword>
<dbReference type="EMBL" id="SPRH01000026">
    <property type="protein sequence ID" value="TIB99956.1"/>
    <property type="molecule type" value="Genomic_DNA"/>
</dbReference>
<dbReference type="EMBL" id="SPRC01000001">
    <property type="protein sequence ID" value="TIB82775.1"/>
    <property type="molecule type" value="Genomic_DNA"/>
</dbReference>
<gene>
    <name evidence="9" type="ORF">E3Q17_02428</name>
    <name evidence="8" type="ORF">E3Q22_00057</name>
</gene>
<protein>
    <recommendedName>
        <fullName evidence="7">GRF-type domain-containing protein</fullName>
    </recommendedName>
</protein>
<evidence type="ECO:0000256" key="5">
    <source>
        <dbReference type="SAM" id="Coils"/>
    </source>
</evidence>
<dbReference type="AlphaFoldDB" id="A0A4T0PNP1"/>
<evidence type="ECO:0000256" key="3">
    <source>
        <dbReference type="ARBA" id="ARBA00022833"/>
    </source>
</evidence>
<evidence type="ECO:0000313" key="10">
    <source>
        <dbReference type="Proteomes" id="UP000307169"/>
    </source>
</evidence>
<dbReference type="PROSITE" id="PS51999">
    <property type="entry name" value="ZF_GRF"/>
    <property type="match status" value="1"/>
</dbReference>
<evidence type="ECO:0000313" key="11">
    <source>
        <dbReference type="Proteomes" id="UP000310685"/>
    </source>
</evidence>
<evidence type="ECO:0000256" key="1">
    <source>
        <dbReference type="ARBA" id="ARBA00022723"/>
    </source>
</evidence>
<dbReference type="Proteomes" id="UP000307169">
    <property type="component" value="Unassembled WGS sequence"/>
</dbReference>
<evidence type="ECO:0000259" key="7">
    <source>
        <dbReference type="PROSITE" id="PS51999"/>
    </source>
</evidence>
<evidence type="ECO:0000256" key="6">
    <source>
        <dbReference type="SAM" id="MobiDB-lite"/>
    </source>
</evidence>
<dbReference type="Pfam" id="PF06839">
    <property type="entry name" value="Zn_ribbon_GRF"/>
    <property type="match status" value="1"/>
</dbReference>
<sequence>MISVRKAIKSLDKDLGWPLCSHGERVQLLLSETEMNPNRLLYRCRKTDLESCRYFIWVDDFEKAADNQLNNENYTLRTRRRHILDACKRRNDANKLSRWSTKLVDDVLAEFDKHDDEITNFSDDDDFIESSRQPNKRLYDVDSDNKEELPSTPKRPRRLSPPGQPRHRKVSDFFKKIDEKGAKRERSDTNAQLDTNELINYVKSTERSHAGLAQELEEAKGEIRKLKKEALLYFKNSALDPYSQE</sequence>
<keyword evidence="2 4" id="KW-0863">Zinc-finger</keyword>
<comment type="caution">
    <text evidence="8">The sequence shown here is derived from an EMBL/GenBank/DDBJ whole genome shotgun (WGS) entry which is preliminary data.</text>
</comment>
<feature type="domain" description="GRF-type" evidence="7">
    <location>
        <begin position="20"/>
        <end position="61"/>
    </location>
</feature>
<dbReference type="InterPro" id="IPR010666">
    <property type="entry name" value="Znf_GRF"/>
</dbReference>
<keyword evidence="3" id="KW-0862">Zinc</keyword>
<feature type="coiled-coil region" evidence="5">
    <location>
        <begin position="202"/>
        <end position="236"/>
    </location>
</feature>
<evidence type="ECO:0000256" key="2">
    <source>
        <dbReference type="ARBA" id="ARBA00022771"/>
    </source>
</evidence>
<feature type="compositionally biased region" description="Basic and acidic residues" evidence="6">
    <location>
        <begin position="137"/>
        <end position="149"/>
    </location>
</feature>
<evidence type="ECO:0000256" key="4">
    <source>
        <dbReference type="PROSITE-ProRule" id="PRU01343"/>
    </source>
</evidence>
<evidence type="ECO:0000313" key="9">
    <source>
        <dbReference type="EMBL" id="TIB99956.1"/>
    </source>
</evidence>
<feature type="region of interest" description="Disordered" evidence="6">
    <location>
        <begin position="122"/>
        <end position="173"/>
    </location>
</feature>
<organism evidence="8 11">
    <name type="scientific">Wallemia mellicola</name>
    <dbReference type="NCBI Taxonomy" id="1708541"/>
    <lineage>
        <taxon>Eukaryota</taxon>
        <taxon>Fungi</taxon>
        <taxon>Dikarya</taxon>
        <taxon>Basidiomycota</taxon>
        <taxon>Wallemiomycotina</taxon>
        <taxon>Wallemiomycetes</taxon>
        <taxon>Wallemiales</taxon>
        <taxon>Wallemiaceae</taxon>
        <taxon>Wallemia</taxon>
    </lineage>
</organism>
<reference evidence="10 11" key="1">
    <citation type="submission" date="2019-03" db="EMBL/GenBank/DDBJ databases">
        <title>Sequencing 25 genomes of Wallemia mellicola.</title>
        <authorList>
            <person name="Gostincar C."/>
        </authorList>
    </citation>
    <scope>NUCLEOTIDE SEQUENCE [LARGE SCALE GENOMIC DNA]</scope>
    <source>
        <strain evidence="9 10">EXF-1262</strain>
        <strain evidence="8 11">EXF-6152</strain>
    </source>
</reference>
<proteinExistence type="predicted"/>